<dbReference type="PANTHER" id="PTHR42983">
    <property type="entry name" value="DINITROGENASE IRON-MOLYBDENUM COFACTOR PROTEIN-RELATED"/>
    <property type="match status" value="1"/>
</dbReference>
<accession>A0A0A0IJK3</accession>
<organism evidence="2 3">
    <name type="scientific">Clostridium botulinum C/D str. DC5</name>
    <dbReference type="NCBI Taxonomy" id="1443128"/>
    <lineage>
        <taxon>Bacteria</taxon>
        <taxon>Bacillati</taxon>
        <taxon>Bacillota</taxon>
        <taxon>Clostridia</taxon>
        <taxon>Eubacteriales</taxon>
        <taxon>Clostridiaceae</taxon>
        <taxon>Clostridium</taxon>
    </lineage>
</organism>
<gene>
    <name evidence="2" type="ORF">Z955_03085</name>
</gene>
<feature type="domain" description="Dinitrogenase iron-molybdenum cofactor biosynthesis" evidence="1">
    <location>
        <begin position="9"/>
        <end position="97"/>
    </location>
</feature>
<protein>
    <submittedName>
        <fullName evidence="2">Dinitrogenase iron-molybdenum cofactor</fullName>
    </submittedName>
</protein>
<evidence type="ECO:0000313" key="2">
    <source>
        <dbReference type="EMBL" id="KGN00739.1"/>
    </source>
</evidence>
<dbReference type="InterPro" id="IPR003731">
    <property type="entry name" value="Di-Nase_FeMo-co_biosynth"/>
</dbReference>
<sequence>MRIAVASEGNNVSGHFGHCAGFTMFDVQDNKVVNKEYIESPGHKPGFLPVFLNEKGANVIIAGGMGEHAQELFAANNIEVVVGAVGSIEENVDQYIKGELKSTGSVCTKHEHEGHCNE</sequence>
<dbReference type="AlphaFoldDB" id="A0A0A0IJK3"/>
<dbReference type="EMBL" id="JDRY01000017">
    <property type="protein sequence ID" value="KGN00739.1"/>
    <property type="molecule type" value="Genomic_DNA"/>
</dbReference>
<name>A0A0A0IJK3_CLOBO</name>
<dbReference type="SUPFAM" id="SSF53146">
    <property type="entry name" value="Nitrogenase accessory factor-like"/>
    <property type="match status" value="1"/>
</dbReference>
<dbReference type="InterPro" id="IPR036105">
    <property type="entry name" value="DiNase_FeMo-co_biosyn_sf"/>
</dbReference>
<dbReference type="RefSeq" id="WP_013724876.1">
    <property type="nucleotide sequence ID" value="NZ_JDRY01000017.1"/>
</dbReference>
<dbReference type="PANTHER" id="PTHR42983:SF1">
    <property type="entry name" value="IRON-MOLYBDENUM PROTEIN"/>
    <property type="match status" value="1"/>
</dbReference>
<dbReference type="Pfam" id="PF02579">
    <property type="entry name" value="Nitro_FeMo-Co"/>
    <property type="match status" value="1"/>
</dbReference>
<evidence type="ECO:0000259" key="1">
    <source>
        <dbReference type="Pfam" id="PF02579"/>
    </source>
</evidence>
<dbReference type="InterPro" id="IPR033913">
    <property type="entry name" value="MTH1175_dom"/>
</dbReference>
<reference evidence="2 3" key="1">
    <citation type="submission" date="2014-01" db="EMBL/GenBank/DDBJ databases">
        <title>Plasmidome dynamics in the species complex Clostridium novyi sensu lato converts strains of independent lineages into distinctly different pathogens.</title>
        <authorList>
            <person name="Skarin H."/>
            <person name="Segerman B."/>
        </authorList>
    </citation>
    <scope>NUCLEOTIDE SEQUENCE [LARGE SCALE GENOMIC DNA]</scope>
    <source>
        <strain evidence="2 3">DC5</strain>
    </source>
</reference>
<proteinExistence type="predicted"/>
<comment type="caution">
    <text evidence="2">The sequence shown here is derived from an EMBL/GenBank/DDBJ whole genome shotgun (WGS) entry which is preliminary data.</text>
</comment>
<dbReference type="Gene3D" id="3.30.420.130">
    <property type="entry name" value="Dinitrogenase iron-molybdenum cofactor biosynthesis domain"/>
    <property type="match status" value="1"/>
</dbReference>
<dbReference type="Proteomes" id="UP000030014">
    <property type="component" value="Unassembled WGS sequence"/>
</dbReference>
<dbReference type="CDD" id="cd00851">
    <property type="entry name" value="MTH1175"/>
    <property type="match status" value="1"/>
</dbReference>
<evidence type="ECO:0000313" key="3">
    <source>
        <dbReference type="Proteomes" id="UP000030014"/>
    </source>
</evidence>